<dbReference type="PANTHER" id="PTHR33705:SF2">
    <property type="entry name" value="PHOSPHOCARRIER PROTEIN NPR"/>
    <property type="match status" value="1"/>
</dbReference>
<dbReference type="InterPro" id="IPR035895">
    <property type="entry name" value="HPr-like_sf"/>
</dbReference>
<dbReference type="Pfam" id="PF00381">
    <property type="entry name" value="PTS-HPr"/>
    <property type="match status" value="1"/>
</dbReference>
<dbReference type="InterPro" id="IPR000032">
    <property type="entry name" value="HPr-like"/>
</dbReference>
<dbReference type="PANTHER" id="PTHR33705">
    <property type="entry name" value="PHOSPHOCARRIER PROTEIN HPR"/>
    <property type="match status" value="1"/>
</dbReference>
<name>A0A086Y7K7_9RHOB</name>
<evidence type="ECO:0000259" key="5">
    <source>
        <dbReference type="PROSITE" id="PS51350"/>
    </source>
</evidence>
<dbReference type="PROSITE" id="PS00369">
    <property type="entry name" value="PTS_HPR_HIS"/>
    <property type="match status" value="1"/>
</dbReference>
<dbReference type="CDD" id="cd00367">
    <property type="entry name" value="PTS-HPr_like"/>
    <property type="match status" value="1"/>
</dbReference>
<comment type="caution">
    <text evidence="6">The sequence shown here is derived from an EMBL/GenBank/DDBJ whole genome shotgun (WGS) entry which is preliminary data.</text>
</comment>
<sequence>MRTAGRFVTGVARELRIVNEKGLHARASAKFVEVVEGHDAEAAVSKDGMTVSGDSIMGLLMLAASRGTTIQVETKGAEAEKLADALETLVSGRFGEEF</sequence>
<reference evidence="6 7" key="1">
    <citation type="submission" date="2014-03" db="EMBL/GenBank/DDBJ databases">
        <title>Genome of Haematobacter massiliensis CCUG 47968.</title>
        <authorList>
            <person name="Wang D."/>
            <person name="Wang G."/>
        </authorList>
    </citation>
    <scope>NUCLEOTIDE SEQUENCE [LARGE SCALE GENOMIC DNA]</scope>
    <source>
        <strain evidence="6 7">CCUG 47968</strain>
    </source>
</reference>
<dbReference type="InterPro" id="IPR001020">
    <property type="entry name" value="PTS_HPr_His_P_site"/>
</dbReference>
<dbReference type="PROSITE" id="PS51350">
    <property type="entry name" value="PTS_HPR_DOM"/>
    <property type="match status" value="1"/>
</dbReference>
<evidence type="ECO:0000256" key="3">
    <source>
        <dbReference type="ARBA" id="ARBA00022490"/>
    </source>
</evidence>
<dbReference type="AlphaFoldDB" id="A0A086Y7K7"/>
<keyword evidence="7" id="KW-1185">Reference proteome</keyword>
<keyword evidence="4" id="KW-0598">Phosphotransferase system</keyword>
<comment type="similarity">
    <text evidence="2">Belongs to the HPr family.</text>
</comment>
<dbReference type="InterPro" id="IPR050399">
    <property type="entry name" value="HPr"/>
</dbReference>
<dbReference type="GO" id="GO:0005737">
    <property type="term" value="C:cytoplasm"/>
    <property type="evidence" value="ECO:0007669"/>
    <property type="project" value="UniProtKB-SubCell"/>
</dbReference>
<protein>
    <submittedName>
        <fullName evidence="6">Phosphate ABC transporter permease</fullName>
    </submittedName>
</protein>
<dbReference type="Proteomes" id="UP000028826">
    <property type="component" value="Unassembled WGS sequence"/>
</dbReference>
<gene>
    <name evidence="6" type="ORF">CN97_11680</name>
</gene>
<evidence type="ECO:0000313" key="6">
    <source>
        <dbReference type="EMBL" id="KFI30257.1"/>
    </source>
</evidence>
<proteinExistence type="inferred from homology"/>
<dbReference type="eggNOG" id="COG1925">
    <property type="taxonomic scope" value="Bacteria"/>
</dbReference>
<evidence type="ECO:0000256" key="2">
    <source>
        <dbReference type="ARBA" id="ARBA00010736"/>
    </source>
</evidence>
<dbReference type="EMBL" id="JGYG01000003">
    <property type="protein sequence ID" value="KFI30257.1"/>
    <property type="molecule type" value="Genomic_DNA"/>
</dbReference>
<accession>A0A086Y7K7</accession>
<organism evidence="6 7">
    <name type="scientific">Haematobacter massiliensis</name>
    <dbReference type="NCBI Taxonomy" id="195105"/>
    <lineage>
        <taxon>Bacteria</taxon>
        <taxon>Pseudomonadati</taxon>
        <taxon>Pseudomonadota</taxon>
        <taxon>Alphaproteobacteria</taxon>
        <taxon>Rhodobacterales</taxon>
        <taxon>Paracoccaceae</taxon>
        <taxon>Haematobacter</taxon>
    </lineage>
</organism>
<comment type="subcellular location">
    <subcellularLocation>
        <location evidence="1">Cytoplasm</location>
    </subcellularLocation>
</comment>
<evidence type="ECO:0000313" key="7">
    <source>
        <dbReference type="Proteomes" id="UP000028826"/>
    </source>
</evidence>
<evidence type="ECO:0000256" key="1">
    <source>
        <dbReference type="ARBA" id="ARBA00004496"/>
    </source>
</evidence>
<dbReference type="SUPFAM" id="SSF55594">
    <property type="entry name" value="HPr-like"/>
    <property type="match status" value="1"/>
</dbReference>
<feature type="domain" description="HPr" evidence="5">
    <location>
        <begin position="10"/>
        <end position="97"/>
    </location>
</feature>
<dbReference type="PRINTS" id="PR00107">
    <property type="entry name" value="PHOSPHOCPHPR"/>
</dbReference>
<evidence type="ECO:0000256" key="4">
    <source>
        <dbReference type="ARBA" id="ARBA00022683"/>
    </source>
</evidence>
<dbReference type="Gene3D" id="3.30.1340.10">
    <property type="entry name" value="HPr-like"/>
    <property type="match status" value="1"/>
</dbReference>
<keyword evidence="3" id="KW-0963">Cytoplasm</keyword>
<dbReference type="NCBIfam" id="TIGR01003">
    <property type="entry name" value="PTS_HPr_family"/>
    <property type="match status" value="1"/>
</dbReference>
<dbReference type="GO" id="GO:0009401">
    <property type="term" value="P:phosphoenolpyruvate-dependent sugar phosphotransferase system"/>
    <property type="evidence" value="ECO:0007669"/>
    <property type="project" value="UniProtKB-KW"/>
</dbReference>
<dbReference type="STRING" id="195105.CN97_11680"/>